<reference evidence="2" key="2">
    <citation type="journal article" date="2017" name="Nat. Plants">
        <title>The Aegilops tauschii genome reveals multiple impacts of transposons.</title>
        <authorList>
            <person name="Zhao G."/>
            <person name="Zou C."/>
            <person name="Li K."/>
            <person name="Wang K."/>
            <person name="Li T."/>
            <person name="Gao L."/>
            <person name="Zhang X."/>
            <person name="Wang H."/>
            <person name="Yang Z."/>
            <person name="Liu X."/>
            <person name="Jiang W."/>
            <person name="Mao L."/>
            <person name="Kong X."/>
            <person name="Jiao Y."/>
            <person name="Jia J."/>
        </authorList>
    </citation>
    <scope>NUCLEOTIDE SEQUENCE [LARGE SCALE GENOMIC DNA]</scope>
    <source>
        <strain evidence="2">cv. AL8/78</strain>
    </source>
</reference>
<evidence type="ECO:0000313" key="1">
    <source>
        <dbReference type="EnsemblPlants" id="AET6Gv20038500.2"/>
    </source>
</evidence>
<dbReference type="AlphaFoldDB" id="A0A453MQY1"/>
<reference evidence="1" key="4">
    <citation type="submission" date="2019-03" db="UniProtKB">
        <authorList>
            <consortium name="EnsemblPlants"/>
        </authorList>
    </citation>
    <scope>IDENTIFICATION</scope>
</reference>
<organism evidence="1 2">
    <name type="scientific">Aegilops tauschii subsp. strangulata</name>
    <name type="common">Goatgrass</name>
    <dbReference type="NCBI Taxonomy" id="200361"/>
    <lineage>
        <taxon>Eukaryota</taxon>
        <taxon>Viridiplantae</taxon>
        <taxon>Streptophyta</taxon>
        <taxon>Embryophyta</taxon>
        <taxon>Tracheophyta</taxon>
        <taxon>Spermatophyta</taxon>
        <taxon>Magnoliopsida</taxon>
        <taxon>Liliopsida</taxon>
        <taxon>Poales</taxon>
        <taxon>Poaceae</taxon>
        <taxon>BOP clade</taxon>
        <taxon>Pooideae</taxon>
        <taxon>Triticodae</taxon>
        <taxon>Triticeae</taxon>
        <taxon>Triticinae</taxon>
        <taxon>Aegilops</taxon>
    </lineage>
</organism>
<dbReference type="Proteomes" id="UP000015105">
    <property type="component" value="Chromosome 6D"/>
</dbReference>
<dbReference type="Gramene" id="AET6Gv20038500.2">
    <property type="protein sequence ID" value="AET6Gv20038500.2"/>
    <property type="gene ID" value="AET6Gv20038500"/>
</dbReference>
<protein>
    <submittedName>
        <fullName evidence="1">Uncharacterized protein</fullName>
    </submittedName>
</protein>
<reference evidence="1" key="5">
    <citation type="journal article" date="2021" name="G3 (Bethesda)">
        <title>Aegilops tauschii genome assembly Aet v5.0 features greater sequence contiguity and improved annotation.</title>
        <authorList>
            <person name="Wang L."/>
            <person name="Zhu T."/>
            <person name="Rodriguez J.C."/>
            <person name="Deal K.R."/>
            <person name="Dubcovsky J."/>
            <person name="McGuire P.E."/>
            <person name="Lux T."/>
            <person name="Spannagl M."/>
            <person name="Mayer K.F.X."/>
            <person name="Baldrich P."/>
            <person name="Meyers B.C."/>
            <person name="Huo N."/>
            <person name="Gu Y.Q."/>
            <person name="Zhou H."/>
            <person name="Devos K.M."/>
            <person name="Bennetzen J.L."/>
            <person name="Unver T."/>
            <person name="Budak H."/>
            <person name="Gulick P.J."/>
            <person name="Galiba G."/>
            <person name="Kalapos B."/>
            <person name="Nelson D.R."/>
            <person name="Li P."/>
            <person name="You F.M."/>
            <person name="Luo M.C."/>
            <person name="Dvorak J."/>
        </authorList>
    </citation>
    <scope>NUCLEOTIDE SEQUENCE [LARGE SCALE GENOMIC DNA]</scope>
    <source>
        <strain evidence="1">cv. AL8/78</strain>
    </source>
</reference>
<sequence>MLCDPHLLLWSKISSLEAPSHKLVFYLVNISSKIHALPGVRNPSRGIAYNTDVPCVLMSMNLRERNSTL</sequence>
<evidence type="ECO:0000313" key="2">
    <source>
        <dbReference type="Proteomes" id="UP000015105"/>
    </source>
</evidence>
<accession>A0A453MQY1</accession>
<reference evidence="2" key="1">
    <citation type="journal article" date="2014" name="Science">
        <title>Ancient hybridizations among the ancestral genomes of bread wheat.</title>
        <authorList>
            <consortium name="International Wheat Genome Sequencing Consortium,"/>
            <person name="Marcussen T."/>
            <person name="Sandve S.R."/>
            <person name="Heier L."/>
            <person name="Spannagl M."/>
            <person name="Pfeifer M."/>
            <person name="Jakobsen K.S."/>
            <person name="Wulff B.B."/>
            <person name="Steuernagel B."/>
            <person name="Mayer K.F."/>
            <person name="Olsen O.A."/>
        </authorList>
    </citation>
    <scope>NUCLEOTIDE SEQUENCE [LARGE SCALE GENOMIC DNA]</scope>
    <source>
        <strain evidence="2">cv. AL8/78</strain>
    </source>
</reference>
<keyword evidence="2" id="KW-1185">Reference proteome</keyword>
<dbReference type="EnsemblPlants" id="AET6Gv20038500.2">
    <property type="protein sequence ID" value="AET6Gv20038500.2"/>
    <property type="gene ID" value="AET6Gv20038500"/>
</dbReference>
<reference evidence="1" key="3">
    <citation type="journal article" date="2017" name="Nature">
        <title>Genome sequence of the progenitor of the wheat D genome Aegilops tauschii.</title>
        <authorList>
            <person name="Luo M.C."/>
            <person name="Gu Y.Q."/>
            <person name="Puiu D."/>
            <person name="Wang H."/>
            <person name="Twardziok S.O."/>
            <person name="Deal K.R."/>
            <person name="Huo N."/>
            <person name="Zhu T."/>
            <person name="Wang L."/>
            <person name="Wang Y."/>
            <person name="McGuire P.E."/>
            <person name="Liu S."/>
            <person name="Long H."/>
            <person name="Ramasamy R.K."/>
            <person name="Rodriguez J.C."/>
            <person name="Van S.L."/>
            <person name="Yuan L."/>
            <person name="Wang Z."/>
            <person name="Xia Z."/>
            <person name="Xiao L."/>
            <person name="Anderson O.D."/>
            <person name="Ouyang S."/>
            <person name="Liang Y."/>
            <person name="Zimin A.V."/>
            <person name="Pertea G."/>
            <person name="Qi P."/>
            <person name="Bennetzen J.L."/>
            <person name="Dai X."/>
            <person name="Dawson M.W."/>
            <person name="Muller H.G."/>
            <person name="Kugler K."/>
            <person name="Rivarola-Duarte L."/>
            <person name="Spannagl M."/>
            <person name="Mayer K.F.X."/>
            <person name="Lu F.H."/>
            <person name="Bevan M.W."/>
            <person name="Leroy P."/>
            <person name="Li P."/>
            <person name="You F.M."/>
            <person name="Sun Q."/>
            <person name="Liu Z."/>
            <person name="Lyons E."/>
            <person name="Wicker T."/>
            <person name="Salzberg S.L."/>
            <person name="Devos K.M."/>
            <person name="Dvorak J."/>
        </authorList>
    </citation>
    <scope>NUCLEOTIDE SEQUENCE [LARGE SCALE GENOMIC DNA]</scope>
    <source>
        <strain evidence="1">cv. AL8/78</strain>
    </source>
</reference>
<proteinExistence type="predicted"/>
<name>A0A453MQY1_AEGTS</name>